<dbReference type="RefSeq" id="WP_161034029.1">
    <property type="nucleotide sequence ID" value="NZ_WWCL01000001.1"/>
</dbReference>
<dbReference type="PANTHER" id="PTHR13774">
    <property type="entry name" value="PHENAZINE BIOSYNTHESIS PROTEIN"/>
    <property type="match status" value="1"/>
</dbReference>
<dbReference type="Gene3D" id="3.10.310.10">
    <property type="entry name" value="Diaminopimelate Epimerase, Chain A, domain 1"/>
    <property type="match status" value="2"/>
</dbReference>
<dbReference type="GO" id="GO:0016853">
    <property type="term" value="F:isomerase activity"/>
    <property type="evidence" value="ECO:0007669"/>
    <property type="project" value="TreeGrafter"/>
</dbReference>
<dbReference type="Proteomes" id="UP000444316">
    <property type="component" value="Unassembled WGS sequence"/>
</dbReference>
<organism evidence="1 2">
    <name type="scientific">Duganella fentianensis</name>
    <dbReference type="NCBI Taxonomy" id="2692177"/>
    <lineage>
        <taxon>Bacteria</taxon>
        <taxon>Pseudomonadati</taxon>
        <taxon>Pseudomonadota</taxon>
        <taxon>Betaproteobacteria</taxon>
        <taxon>Burkholderiales</taxon>
        <taxon>Oxalobacteraceae</taxon>
        <taxon>Telluria group</taxon>
        <taxon>Duganella</taxon>
    </lineage>
</organism>
<evidence type="ECO:0000313" key="2">
    <source>
        <dbReference type="Proteomes" id="UP000444316"/>
    </source>
</evidence>
<comment type="caution">
    <text evidence="1">The sequence shown here is derived from an EMBL/GenBank/DDBJ whole genome shotgun (WGS) entry which is preliminary data.</text>
</comment>
<reference evidence="1" key="1">
    <citation type="submission" date="2019-12" db="EMBL/GenBank/DDBJ databases">
        <title>Novel species isolated from a subtropical stream in China.</title>
        <authorList>
            <person name="Lu H."/>
        </authorList>
    </citation>
    <scope>NUCLEOTIDE SEQUENCE [LARGE SCALE GENOMIC DNA]</scope>
    <source>
        <strain evidence="1">FT93W</strain>
    </source>
</reference>
<evidence type="ECO:0000313" key="1">
    <source>
        <dbReference type="EMBL" id="MYN44324.1"/>
    </source>
</evidence>
<dbReference type="EMBL" id="WWCL01000001">
    <property type="protein sequence ID" value="MYN44324.1"/>
    <property type="molecule type" value="Genomic_DNA"/>
</dbReference>
<sequence>MLKTSVQQLLCFGIQAATGNPALVVQDDQCDAGQRQQFARDSNQPACVFIDRSADGAITLDYYYPHARSPLCLHATLAAARLLLSAGQPELQVRTAMQAQPLTLILRDDQVYVRLAPQPVIQPDMPPDLAARLLAMPAIALASPPVLASVGSPKLLLQVADSRTLQALRPDLAAISAWGKAHAVNGCYVWCRRADGALEGRNFNHPDPAMEDQATGVAAGALSWHLGQPLALYQGAALGQPCLIRTELDGDAILVGGRAEAVQAA</sequence>
<dbReference type="PIRSF" id="PIRSF016184">
    <property type="entry name" value="PhzC_PhzF"/>
    <property type="match status" value="1"/>
</dbReference>
<dbReference type="GO" id="GO:0005737">
    <property type="term" value="C:cytoplasm"/>
    <property type="evidence" value="ECO:0007669"/>
    <property type="project" value="TreeGrafter"/>
</dbReference>
<proteinExistence type="predicted"/>
<name>A0A845HS92_9BURK</name>
<dbReference type="SUPFAM" id="SSF54506">
    <property type="entry name" value="Diaminopimelate epimerase-like"/>
    <property type="match status" value="1"/>
</dbReference>
<dbReference type="Pfam" id="PF02567">
    <property type="entry name" value="PhzC-PhzF"/>
    <property type="match status" value="1"/>
</dbReference>
<protein>
    <submittedName>
        <fullName evidence="1">PhzF family phenazine biosynthesis protein</fullName>
    </submittedName>
</protein>
<accession>A0A845HS92</accession>
<dbReference type="AlphaFoldDB" id="A0A845HS92"/>
<gene>
    <name evidence="1" type="ORF">GTP23_04465</name>
</gene>
<keyword evidence="2" id="KW-1185">Reference proteome</keyword>
<dbReference type="InterPro" id="IPR003719">
    <property type="entry name" value="Phenazine_PhzF-like"/>
</dbReference>